<dbReference type="Pfam" id="PF00593">
    <property type="entry name" value="TonB_dep_Rec_b-barrel"/>
    <property type="match status" value="1"/>
</dbReference>
<dbReference type="PANTHER" id="PTHR40980">
    <property type="entry name" value="PLUG DOMAIN-CONTAINING PROTEIN"/>
    <property type="match status" value="1"/>
</dbReference>
<accession>C5BRF1</accession>
<dbReference type="SUPFAM" id="SSF56935">
    <property type="entry name" value="Porins"/>
    <property type="match status" value="1"/>
</dbReference>
<dbReference type="KEGG" id="ttu:TERTU_3528"/>
<keyword evidence="2 10" id="KW-0813">Transport</keyword>
<dbReference type="eggNOG" id="COG1629">
    <property type="taxonomic scope" value="Bacteria"/>
</dbReference>
<dbReference type="Proteomes" id="UP000009080">
    <property type="component" value="Chromosome"/>
</dbReference>
<dbReference type="InterPro" id="IPR039426">
    <property type="entry name" value="TonB-dep_rcpt-like"/>
</dbReference>
<keyword evidence="4" id="KW-0406">Ion transport</keyword>
<keyword evidence="8 10" id="KW-0472">Membrane</keyword>
<evidence type="ECO:0000256" key="11">
    <source>
        <dbReference type="RuleBase" id="RU003357"/>
    </source>
</evidence>
<dbReference type="NCBIfam" id="TIGR01782">
    <property type="entry name" value="TonB-Xanth-Caul"/>
    <property type="match status" value="1"/>
</dbReference>
<evidence type="ECO:0000256" key="9">
    <source>
        <dbReference type="ARBA" id="ARBA00023237"/>
    </source>
</evidence>
<name>C5BRF1_TERTT</name>
<dbReference type="InterPro" id="IPR010104">
    <property type="entry name" value="TonB_rcpt_bac"/>
</dbReference>
<dbReference type="EMBL" id="CP001614">
    <property type="protein sequence ID" value="ACR13021.1"/>
    <property type="molecule type" value="Genomic_DNA"/>
</dbReference>
<dbReference type="GO" id="GO:0006826">
    <property type="term" value="P:iron ion transport"/>
    <property type="evidence" value="ECO:0007669"/>
    <property type="project" value="UniProtKB-KW"/>
</dbReference>
<feature type="compositionally biased region" description="Polar residues" evidence="12">
    <location>
        <begin position="608"/>
        <end position="625"/>
    </location>
</feature>
<keyword evidence="4" id="KW-0410">Iron transport</keyword>
<dbReference type="HOGENOM" id="CLU_006935_2_0_6"/>
<evidence type="ECO:0000259" key="13">
    <source>
        <dbReference type="SMART" id="SM00965"/>
    </source>
</evidence>
<dbReference type="Gene3D" id="3.55.50.30">
    <property type="match status" value="1"/>
</dbReference>
<dbReference type="PROSITE" id="PS52016">
    <property type="entry name" value="TONB_DEPENDENT_REC_3"/>
    <property type="match status" value="1"/>
</dbReference>
<dbReference type="STRING" id="377629.TERTU_3528"/>
<dbReference type="GO" id="GO:0009279">
    <property type="term" value="C:cell outer membrane"/>
    <property type="evidence" value="ECO:0007669"/>
    <property type="project" value="UniProtKB-SubCell"/>
</dbReference>
<keyword evidence="15" id="KW-1185">Reference proteome</keyword>
<evidence type="ECO:0000256" key="10">
    <source>
        <dbReference type="PROSITE-ProRule" id="PRU01360"/>
    </source>
</evidence>
<evidence type="ECO:0000256" key="3">
    <source>
        <dbReference type="ARBA" id="ARBA00022452"/>
    </source>
</evidence>
<keyword evidence="6" id="KW-0408">Iron</keyword>
<evidence type="ECO:0000256" key="7">
    <source>
        <dbReference type="ARBA" id="ARBA00023077"/>
    </source>
</evidence>
<dbReference type="Gene3D" id="2.40.170.20">
    <property type="entry name" value="TonB-dependent receptor, beta-barrel domain"/>
    <property type="match status" value="1"/>
</dbReference>
<organism evidence="14 15">
    <name type="scientific">Teredinibacter turnerae (strain ATCC 39867 / T7901)</name>
    <dbReference type="NCBI Taxonomy" id="377629"/>
    <lineage>
        <taxon>Bacteria</taxon>
        <taxon>Pseudomonadati</taxon>
        <taxon>Pseudomonadota</taxon>
        <taxon>Gammaproteobacteria</taxon>
        <taxon>Cellvibrionales</taxon>
        <taxon>Cellvibrionaceae</taxon>
        <taxon>Teredinibacter</taxon>
    </lineage>
</organism>
<dbReference type="InterPro" id="IPR037066">
    <property type="entry name" value="Plug_dom_sf"/>
</dbReference>
<sequence length="1028" mass="113824">MLSILGLLGTSEACLAEAREAQLMTFEIHQKPAERSLFELAQQAEIQVLFPSARVKGIQTNAVVGRFTLVEAIDKLLADTGLRAVFSSSRILTIAVSELPPNEEENVKFQQKKLPAFIAMIAAAFSGSAVSAEETTSAQLEEVVVTGSYARSLKQAEQLKRSNIGFSDAVVASDIADFPEQNLAEALQRMPGVTIERNKGLGTKVNVRSLPTEFTHVSINNLATASGSGGRDVEFDVFASEIIQAVNVQKSPTAADEEGGIAGSVKITTARPFDYDGRKLIVSAEAAHNSISEEIDPNIAFLASDTFGNWGGLVSFSSAKRTNRTDSNSGVNFRPLSRWLEKQGSDSKQAQSDQAAAVLERDTGIVINDRFDADETSRVVFMDKVGNRAYLNDQDKWGATAALQYKPSDTFTLGFDLLVGSYDATEDEYDAAAYAASSPSTLYRIHDYDSDTLSRYGITVLTDTSYAYTQHEFLSKENVNETDYSQYSVNLDWQKWGFDITGLVGYSGAEKLSDRTNLKHTAYAPSRTRYTSQGGETVPSEQEGTIDMYNSPDAYLFDFYEVVLEEIKDDKYAAQLDFRREFDLGNFPALSDIQFGVRYTDKAKERNQGTNQVKGPSEGDSSWSGVRTLKDSELTPIDDLVPGGDFLPELSYSPTWSQISNGYARDFFRYDGFHVDYEPDQYYKVDEETVALYAMTNLDFTVAGLPSTLNLGARFIDTEVLSSGYHQVQNADGSTGYTSSPVSKEGSYSDLLPSMNYVLEITPSTLFRAAASKTLMRPALGDIAYKRTVSVNDFKYRDGNPDLQPTYADQWELGVEHYIDDGGVFAISYFSKEIEGVVREALTGIEPDVTKYNDNGTLDGVYDFEIYQKVNADGSYDVTGLELVAQFPLSLIHPSMEGFGINANYTMLDNSLTGESDLDIPTAPVGLAENTYNMTFYYENDTFDARISYNYKDKYVETIERDMYPVYRDAYGQMDLSMGYRVLDNVKVNLEVINLTDEVTKGYTMDPKFPTMYEVSGRRISLGVRANF</sequence>
<comment type="subcellular location">
    <subcellularLocation>
        <location evidence="1 10">Cell outer membrane</location>
        <topology evidence="1 10">Multi-pass membrane protein</topology>
    </subcellularLocation>
</comment>
<evidence type="ECO:0000256" key="6">
    <source>
        <dbReference type="ARBA" id="ARBA00023004"/>
    </source>
</evidence>
<dbReference type="InterPro" id="IPR036942">
    <property type="entry name" value="Beta-barrel_TonB_sf"/>
</dbReference>
<keyword evidence="7 11" id="KW-0798">TonB box</keyword>
<reference evidence="14 15" key="1">
    <citation type="journal article" date="2009" name="PLoS ONE">
        <title>The complete genome of Teredinibacter turnerae T7901: an intracellular endosymbiont of marine wood-boring bivalves (shipworms).</title>
        <authorList>
            <person name="Yang J.C."/>
            <person name="Madupu R."/>
            <person name="Durkin A.S."/>
            <person name="Ekborg N.A."/>
            <person name="Pedamallu C.S."/>
            <person name="Hostetler J.B."/>
            <person name="Radune D."/>
            <person name="Toms B.S."/>
            <person name="Henrissat B."/>
            <person name="Coutinho P.M."/>
            <person name="Schwarz S."/>
            <person name="Field L."/>
            <person name="Trindade-Silva A.E."/>
            <person name="Soares C.A.G."/>
            <person name="Elshahawi S."/>
            <person name="Hanora A."/>
            <person name="Schmidt E.W."/>
            <person name="Haygood M.G."/>
            <person name="Posfai J."/>
            <person name="Benner J."/>
            <person name="Madinger C."/>
            <person name="Nove J."/>
            <person name="Anton B."/>
            <person name="Chaudhary K."/>
            <person name="Foster J."/>
            <person name="Holman A."/>
            <person name="Kumar S."/>
            <person name="Lessard P.A."/>
            <person name="Luyten Y.A."/>
            <person name="Slatko B."/>
            <person name="Wood N."/>
            <person name="Wu B."/>
            <person name="Teplitski M."/>
            <person name="Mougous J.D."/>
            <person name="Ward N."/>
            <person name="Eisen J.A."/>
            <person name="Badger J.H."/>
            <person name="Distel D.L."/>
        </authorList>
    </citation>
    <scope>NUCLEOTIDE SEQUENCE [LARGE SCALE GENOMIC DNA]</scope>
    <source>
        <strain evidence="15">ATCC 39867 / T7901</strain>
    </source>
</reference>
<proteinExistence type="inferred from homology"/>
<feature type="region of interest" description="Disordered" evidence="12">
    <location>
        <begin position="604"/>
        <end position="625"/>
    </location>
</feature>
<evidence type="ECO:0000256" key="12">
    <source>
        <dbReference type="SAM" id="MobiDB-lite"/>
    </source>
</evidence>
<keyword evidence="3 10" id="KW-1134">Transmembrane beta strand</keyword>
<dbReference type="CDD" id="cd01347">
    <property type="entry name" value="ligand_gated_channel"/>
    <property type="match status" value="1"/>
</dbReference>
<dbReference type="InterPro" id="IPR012910">
    <property type="entry name" value="Plug_dom"/>
</dbReference>
<dbReference type="PANTHER" id="PTHR40980:SF3">
    <property type="entry name" value="TONB-DEPENDENT RECEPTOR-LIKE BETA-BARREL DOMAIN-CONTAINING PROTEIN"/>
    <property type="match status" value="1"/>
</dbReference>
<keyword evidence="5 10" id="KW-0812">Transmembrane</keyword>
<evidence type="ECO:0000256" key="1">
    <source>
        <dbReference type="ARBA" id="ARBA00004571"/>
    </source>
</evidence>
<feature type="domain" description="Secretin/TonB short N-terminal" evidence="13">
    <location>
        <begin position="46"/>
        <end position="97"/>
    </location>
</feature>
<evidence type="ECO:0000256" key="2">
    <source>
        <dbReference type="ARBA" id="ARBA00022448"/>
    </source>
</evidence>
<evidence type="ECO:0000256" key="5">
    <source>
        <dbReference type="ARBA" id="ARBA00022692"/>
    </source>
</evidence>
<dbReference type="Gene3D" id="2.170.130.10">
    <property type="entry name" value="TonB-dependent receptor, plug domain"/>
    <property type="match status" value="1"/>
</dbReference>
<protein>
    <submittedName>
        <fullName evidence="14">Outer membrane protein</fullName>
    </submittedName>
</protein>
<comment type="similarity">
    <text evidence="10 11">Belongs to the TonB-dependent receptor family.</text>
</comment>
<dbReference type="RefSeq" id="WP_015819134.1">
    <property type="nucleotide sequence ID" value="NC_012997.1"/>
</dbReference>
<dbReference type="InterPro" id="IPR000531">
    <property type="entry name" value="Beta-barrel_TonB"/>
</dbReference>
<gene>
    <name evidence="14" type="ordered locus">TERTU_3528</name>
</gene>
<dbReference type="OrthoDB" id="8727862at2"/>
<dbReference type="AlphaFoldDB" id="C5BRF1"/>
<dbReference type="InterPro" id="IPR011662">
    <property type="entry name" value="Secretin/TonB_short_N"/>
</dbReference>
<dbReference type="eggNOG" id="COG4771">
    <property type="taxonomic scope" value="Bacteria"/>
</dbReference>
<evidence type="ECO:0000256" key="4">
    <source>
        <dbReference type="ARBA" id="ARBA00022496"/>
    </source>
</evidence>
<dbReference type="SMART" id="SM00965">
    <property type="entry name" value="STN"/>
    <property type="match status" value="1"/>
</dbReference>
<evidence type="ECO:0000313" key="14">
    <source>
        <dbReference type="EMBL" id="ACR13021.1"/>
    </source>
</evidence>
<evidence type="ECO:0000256" key="8">
    <source>
        <dbReference type="ARBA" id="ARBA00023136"/>
    </source>
</evidence>
<evidence type="ECO:0000313" key="15">
    <source>
        <dbReference type="Proteomes" id="UP000009080"/>
    </source>
</evidence>
<keyword evidence="9 10" id="KW-0998">Cell outer membrane</keyword>
<dbReference type="Pfam" id="PF07715">
    <property type="entry name" value="Plug"/>
    <property type="match status" value="1"/>
</dbReference>